<keyword evidence="3" id="KW-1185">Reference proteome</keyword>
<dbReference type="PANTHER" id="PTHR33332">
    <property type="entry name" value="REVERSE TRANSCRIPTASE DOMAIN-CONTAINING PROTEIN"/>
    <property type="match status" value="1"/>
</dbReference>
<name>A0ABC9XXZ5_GRUJA</name>
<dbReference type="PRINTS" id="PR01345">
    <property type="entry name" value="CERVTRCPTASE"/>
</dbReference>
<protein>
    <submittedName>
        <fullName evidence="2">Mitochondrial enolase superfamily member 1</fullName>
    </submittedName>
</protein>
<dbReference type="CDD" id="cd01650">
    <property type="entry name" value="RT_nLTR_like"/>
    <property type="match status" value="1"/>
</dbReference>
<evidence type="ECO:0000259" key="1">
    <source>
        <dbReference type="Pfam" id="PF00078"/>
    </source>
</evidence>
<evidence type="ECO:0000313" key="3">
    <source>
        <dbReference type="Proteomes" id="UP001623348"/>
    </source>
</evidence>
<sequence>MPITHIFFCKNGVEVANHPVGKGQFTSMLAIQLSAESSGTYSCRYQRQSSLGQVMLSRLSAPWLLTIGGGKDDPRNNTIAISPELPAEGLGISVSLAFVVLSLLGLALGIHLLLQIGQQVHLARLKIFMPRSWRTGEVPEEWRKASVTPVFKKGRKEDPGNYRTVSLTSIPGKVMEQLILGVINKHVEEKKVIRTGQHGFTKGKSCLTNLIAFYDGMTGWVDEGRAVDVVHLDFSKAFDTISHNILIGKLRKCGLDEWTVSDLDDGIKCTLMKFADGTKLSGEVDTSEGRATLDRLEEWANKNLMKFNKDKCKVLHLGKHNPGVQHRLGSTQLESSSVERDLGVLVDSKLNTSEQCAAAAKQAMRMPGCINKGITSGDKVVTPLYSALVRPHLE</sequence>
<dbReference type="InterPro" id="IPR043502">
    <property type="entry name" value="DNA/RNA_pol_sf"/>
</dbReference>
<dbReference type="EMBL" id="BAAFJT010000036">
    <property type="protein sequence ID" value="GAB0202179.1"/>
    <property type="molecule type" value="Genomic_DNA"/>
</dbReference>
<dbReference type="Proteomes" id="UP001623348">
    <property type="component" value="Unassembled WGS sequence"/>
</dbReference>
<dbReference type="AlphaFoldDB" id="A0ABC9XXZ5"/>
<accession>A0ABC9XXZ5</accession>
<reference evidence="2 3" key="1">
    <citation type="submission" date="2024-06" db="EMBL/GenBank/DDBJ databases">
        <title>The draft genome of Grus japonensis, version 3.</title>
        <authorList>
            <person name="Nabeshima K."/>
            <person name="Suzuki S."/>
            <person name="Onuma M."/>
        </authorList>
    </citation>
    <scope>NUCLEOTIDE SEQUENCE [LARGE SCALE GENOMIC DNA]</scope>
    <source>
        <strain evidence="2 3">451A</strain>
    </source>
</reference>
<comment type="caution">
    <text evidence="2">The sequence shown here is derived from an EMBL/GenBank/DDBJ whole genome shotgun (WGS) entry which is preliminary data.</text>
</comment>
<dbReference type="InterPro" id="IPR000477">
    <property type="entry name" value="RT_dom"/>
</dbReference>
<gene>
    <name evidence="2" type="ORF">GRJ2_002683500</name>
</gene>
<dbReference type="SUPFAM" id="SSF56672">
    <property type="entry name" value="DNA/RNA polymerases"/>
    <property type="match status" value="1"/>
</dbReference>
<evidence type="ECO:0000313" key="2">
    <source>
        <dbReference type="EMBL" id="GAB0202179.1"/>
    </source>
</evidence>
<proteinExistence type="predicted"/>
<dbReference type="Pfam" id="PF00078">
    <property type="entry name" value="RVT_1"/>
    <property type="match status" value="1"/>
</dbReference>
<feature type="domain" description="Reverse transcriptase" evidence="1">
    <location>
        <begin position="155"/>
        <end position="258"/>
    </location>
</feature>
<organism evidence="2 3">
    <name type="scientific">Grus japonensis</name>
    <name type="common">Japanese crane</name>
    <name type="synonym">Red-crowned crane</name>
    <dbReference type="NCBI Taxonomy" id="30415"/>
    <lineage>
        <taxon>Eukaryota</taxon>
        <taxon>Metazoa</taxon>
        <taxon>Chordata</taxon>
        <taxon>Craniata</taxon>
        <taxon>Vertebrata</taxon>
        <taxon>Euteleostomi</taxon>
        <taxon>Archelosauria</taxon>
        <taxon>Archosauria</taxon>
        <taxon>Dinosauria</taxon>
        <taxon>Saurischia</taxon>
        <taxon>Theropoda</taxon>
        <taxon>Coelurosauria</taxon>
        <taxon>Aves</taxon>
        <taxon>Neognathae</taxon>
        <taxon>Neoaves</taxon>
        <taxon>Gruiformes</taxon>
        <taxon>Gruidae</taxon>
        <taxon>Grus</taxon>
    </lineage>
</organism>